<feature type="compositionally biased region" description="Basic residues" evidence="1">
    <location>
        <begin position="231"/>
        <end position="244"/>
    </location>
</feature>
<feature type="compositionally biased region" description="Low complexity" evidence="1">
    <location>
        <begin position="259"/>
        <end position="271"/>
    </location>
</feature>
<feature type="compositionally biased region" description="Basic and acidic residues" evidence="1">
    <location>
        <begin position="279"/>
        <end position="294"/>
    </location>
</feature>
<organism evidence="2 3">
    <name type="scientific">Theileria orientalis</name>
    <dbReference type="NCBI Taxonomy" id="68886"/>
    <lineage>
        <taxon>Eukaryota</taxon>
        <taxon>Sar</taxon>
        <taxon>Alveolata</taxon>
        <taxon>Apicomplexa</taxon>
        <taxon>Aconoidasida</taxon>
        <taxon>Piroplasmida</taxon>
        <taxon>Theileriidae</taxon>
        <taxon>Theileria</taxon>
    </lineage>
</organism>
<proteinExistence type="predicted"/>
<feature type="region of interest" description="Disordered" evidence="1">
    <location>
        <begin position="48"/>
        <end position="124"/>
    </location>
</feature>
<evidence type="ECO:0000313" key="2">
    <source>
        <dbReference type="EMBL" id="UVC49415.1"/>
    </source>
</evidence>
<dbReference type="AlphaFoldDB" id="A0A976SII6"/>
<feature type="region of interest" description="Disordered" evidence="1">
    <location>
        <begin position="227"/>
        <end position="246"/>
    </location>
</feature>
<feature type="region of interest" description="Disordered" evidence="1">
    <location>
        <begin position="257"/>
        <end position="307"/>
    </location>
</feature>
<sequence>MSKPTSNIKNLLNKKLFILISLVLLTSITHVNGLRYNRGPLEEAYPYRAEETVDDDDEFTGSTYIEPTNGENSDVDESLLEFSQRRGNSSKLTDDTDDDEEEDEDDDDDDDEEESEDFLDRADESTLLELSGESFLETSKPKSERVDDNILKQYLTKIGAIDKMKKVKEGGKRAFSGLKNKVKSIPQGVKKLKNKIIPPNPYVTTLRPEKKTGSNQGRKLDTINEVDGLKKSKKGNSHIPHGRRLLNTMNDVDSKKLFKQNSQKNSGSNNGRPRKVLHIMKDENDGIEEKEPPRYGRLRSFKQKSKK</sequence>
<dbReference type="EMBL" id="CP056069">
    <property type="protein sequence ID" value="UVC49415.1"/>
    <property type="molecule type" value="Genomic_DNA"/>
</dbReference>
<accession>A0A976SII6</accession>
<protein>
    <submittedName>
        <fullName evidence="2">Uncharacterized protein</fullName>
    </submittedName>
</protein>
<feature type="compositionally biased region" description="Basic and acidic residues" evidence="1">
    <location>
        <begin position="207"/>
        <end position="218"/>
    </location>
</feature>
<dbReference type="Proteomes" id="UP000244811">
    <property type="component" value="Chromosome 1"/>
</dbReference>
<reference evidence="2" key="1">
    <citation type="submission" date="2022-07" db="EMBL/GenBank/DDBJ databases">
        <title>Evaluation of T. orientalis genome assembly methods using nanopore sequencing and analysis of variation between genomes.</title>
        <authorList>
            <person name="Yam J."/>
            <person name="Micallef M.L."/>
            <person name="Liu M."/>
            <person name="Djordjevic S.P."/>
            <person name="Bogema D.R."/>
            <person name="Jenkins C."/>
        </authorList>
    </citation>
    <scope>NUCLEOTIDE SEQUENCE</scope>
    <source>
        <strain evidence="2">Goon Nure</strain>
    </source>
</reference>
<name>A0A976SII6_THEOR</name>
<gene>
    <name evidence="2" type="ORF">MACK_003246</name>
</gene>
<evidence type="ECO:0000313" key="3">
    <source>
        <dbReference type="Proteomes" id="UP000244811"/>
    </source>
</evidence>
<feature type="compositionally biased region" description="Polar residues" evidence="1">
    <location>
        <begin position="60"/>
        <end position="72"/>
    </location>
</feature>
<feature type="compositionally biased region" description="Basic residues" evidence="1">
    <location>
        <begin position="296"/>
        <end position="307"/>
    </location>
</feature>
<feature type="compositionally biased region" description="Acidic residues" evidence="1">
    <location>
        <begin position="95"/>
        <end position="117"/>
    </location>
</feature>
<evidence type="ECO:0000256" key="1">
    <source>
        <dbReference type="SAM" id="MobiDB-lite"/>
    </source>
</evidence>
<feature type="region of interest" description="Disordered" evidence="1">
    <location>
        <begin position="199"/>
        <end position="218"/>
    </location>
</feature>